<keyword evidence="2" id="KW-1185">Reference proteome</keyword>
<sequence length="28" mass="3567">MGLQRKSNCKRPFSLRHGQERRRWRRKV</sequence>
<evidence type="ECO:0000313" key="2">
    <source>
        <dbReference type="Proteomes" id="UP001164250"/>
    </source>
</evidence>
<organism evidence="1 2">
    <name type="scientific">Pistacia atlantica</name>
    <dbReference type="NCBI Taxonomy" id="434234"/>
    <lineage>
        <taxon>Eukaryota</taxon>
        <taxon>Viridiplantae</taxon>
        <taxon>Streptophyta</taxon>
        <taxon>Embryophyta</taxon>
        <taxon>Tracheophyta</taxon>
        <taxon>Spermatophyta</taxon>
        <taxon>Magnoliopsida</taxon>
        <taxon>eudicotyledons</taxon>
        <taxon>Gunneridae</taxon>
        <taxon>Pentapetalae</taxon>
        <taxon>rosids</taxon>
        <taxon>malvids</taxon>
        <taxon>Sapindales</taxon>
        <taxon>Anacardiaceae</taxon>
        <taxon>Pistacia</taxon>
    </lineage>
</organism>
<evidence type="ECO:0000313" key="1">
    <source>
        <dbReference type="EMBL" id="KAJ0096111.1"/>
    </source>
</evidence>
<dbReference type="Proteomes" id="UP001164250">
    <property type="component" value="Chromosome 6"/>
</dbReference>
<name>A0ACC1BB22_9ROSI</name>
<protein>
    <submittedName>
        <fullName evidence="1">Uncharacterized protein</fullName>
    </submittedName>
</protein>
<dbReference type="EMBL" id="CM047902">
    <property type="protein sequence ID" value="KAJ0096111.1"/>
    <property type="molecule type" value="Genomic_DNA"/>
</dbReference>
<accession>A0ACC1BB22</accession>
<proteinExistence type="predicted"/>
<comment type="caution">
    <text evidence="1">The sequence shown here is derived from an EMBL/GenBank/DDBJ whole genome shotgun (WGS) entry which is preliminary data.</text>
</comment>
<gene>
    <name evidence="1" type="ORF">Patl1_16256</name>
</gene>
<reference evidence="2" key="1">
    <citation type="journal article" date="2023" name="G3 (Bethesda)">
        <title>Genome assembly and association tests identify interacting loci associated with vigor, precocity, and sex in interspecific pistachio rootstocks.</title>
        <authorList>
            <person name="Palmer W."/>
            <person name="Jacygrad E."/>
            <person name="Sagayaradj S."/>
            <person name="Cavanaugh K."/>
            <person name="Han R."/>
            <person name="Bertier L."/>
            <person name="Beede B."/>
            <person name="Kafkas S."/>
            <person name="Golino D."/>
            <person name="Preece J."/>
            <person name="Michelmore R."/>
        </authorList>
    </citation>
    <scope>NUCLEOTIDE SEQUENCE [LARGE SCALE GENOMIC DNA]</scope>
</reference>